<dbReference type="Proteomes" id="UP000186176">
    <property type="component" value="Unassembled WGS sequence"/>
</dbReference>
<evidence type="ECO:0000256" key="1">
    <source>
        <dbReference type="SAM" id="MobiDB-lite"/>
    </source>
</evidence>
<feature type="compositionally biased region" description="Basic and acidic residues" evidence="1">
    <location>
        <begin position="81"/>
        <end position="93"/>
    </location>
</feature>
<organism evidence="2 3">
    <name type="scientific">Cryptosporidium ubiquitum</name>
    <dbReference type="NCBI Taxonomy" id="857276"/>
    <lineage>
        <taxon>Eukaryota</taxon>
        <taxon>Sar</taxon>
        <taxon>Alveolata</taxon>
        <taxon>Apicomplexa</taxon>
        <taxon>Conoidasida</taxon>
        <taxon>Coccidia</taxon>
        <taxon>Eucoccidiorida</taxon>
        <taxon>Eimeriorina</taxon>
        <taxon>Cryptosporidiidae</taxon>
        <taxon>Cryptosporidium</taxon>
    </lineage>
</organism>
<proteinExistence type="predicted"/>
<feature type="region of interest" description="Disordered" evidence="1">
    <location>
        <begin position="1"/>
        <end position="23"/>
    </location>
</feature>
<dbReference type="RefSeq" id="XP_028874621.1">
    <property type="nucleotide sequence ID" value="XM_029019500.1"/>
</dbReference>
<dbReference type="OrthoDB" id="342081at2759"/>
<keyword evidence="3" id="KW-1185">Reference proteome</keyword>
<accession>A0A1J4MGA9</accession>
<sequence>MKYQSRKENHGENKESGDKQSSSLIDSLRVQISKVSALNRFRFINGNKKPFESENEVQIGDIADKIRNKISINRLSKSPELDSIDGNHSEHIGDSYSPFRKRNKNSERSLLQDKMTNFAQSRSELENLLLYNINKLRREQIKLRNYQLNKNNTQDENEILFPNIYTPLSSMKFMNIQELYLFLSLFYQNGQAEQTLANLNNLQIIFFTPESTSTSNSSTIITGRYTKILDDEYLFLNNASASKFILNSTNFKDYRIRQYPGFFNCGLHIH</sequence>
<evidence type="ECO:0000313" key="2">
    <source>
        <dbReference type="EMBL" id="OII73257.1"/>
    </source>
</evidence>
<feature type="compositionally biased region" description="Basic and acidic residues" evidence="1">
    <location>
        <begin position="1"/>
        <end position="18"/>
    </location>
</feature>
<comment type="caution">
    <text evidence="2">The sequence shown here is derived from an EMBL/GenBank/DDBJ whole genome shotgun (WGS) entry which is preliminary data.</text>
</comment>
<feature type="region of interest" description="Disordered" evidence="1">
    <location>
        <begin position="81"/>
        <end position="104"/>
    </location>
</feature>
<protein>
    <submittedName>
        <fullName evidence="2">Uncharacterized protein</fullName>
    </submittedName>
</protein>
<reference evidence="2 3" key="1">
    <citation type="submission" date="2016-10" db="EMBL/GenBank/DDBJ databases">
        <title>Reductive evolution of mitochondrial metabolism and differential evolution of invasion-related proteins in Cryptosporidium.</title>
        <authorList>
            <person name="Liu S."/>
            <person name="Roellig D.M."/>
            <person name="Guo Y."/>
            <person name="Li N."/>
            <person name="Frace M.A."/>
            <person name="Tang K."/>
            <person name="Zhang L."/>
            <person name="Feng Y."/>
            <person name="Xiao L."/>
        </authorList>
    </citation>
    <scope>NUCLEOTIDE SEQUENCE [LARGE SCALE GENOMIC DNA]</scope>
    <source>
        <strain evidence="2">39726</strain>
    </source>
</reference>
<dbReference type="EMBL" id="LRBP01000017">
    <property type="protein sequence ID" value="OII73257.1"/>
    <property type="molecule type" value="Genomic_DNA"/>
</dbReference>
<evidence type="ECO:0000313" key="3">
    <source>
        <dbReference type="Proteomes" id="UP000186176"/>
    </source>
</evidence>
<name>A0A1J4MGA9_9CRYT</name>
<dbReference type="GeneID" id="39979279"/>
<gene>
    <name evidence="2" type="ORF">cubi_02489</name>
</gene>
<dbReference type="VEuPathDB" id="CryptoDB:cubi_02489"/>
<dbReference type="AlphaFoldDB" id="A0A1J4MGA9"/>